<evidence type="ECO:0000313" key="6">
    <source>
        <dbReference type="Proteomes" id="UP000789423"/>
    </source>
</evidence>
<keyword evidence="1" id="KW-0547">Nucleotide-binding</keyword>
<dbReference type="EC" id="3.5.2.9" evidence="5"/>
<dbReference type="NCBIfam" id="TIGR00724">
    <property type="entry name" value="urea_amlyse_rel"/>
    <property type="match status" value="1"/>
</dbReference>
<dbReference type="PANTHER" id="PTHR43309:SF5">
    <property type="entry name" value="5-OXOPROLINASE SUBUNIT C"/>
    <property type="match status" value="1"/>
</dbReference>
<organism evidence="5 6">
    <name type="scientific">Bacillus rhizoplanae</name>
    <dbReference type="NCBI Taxonomy" id="2880966"/>
    <lineage>
        <taxon>Bacteria</taxon>
        <taxon>Bacillati</taxon>
        <taxon>Bacillota</taxon>
        <taxon>Bacilli</taxon>
        <taxon>Bacillales</taxon>
        <taxon>Bacillaceae</taxon>
        <taxon>Bacillus</taxon>
    </lineage>
</organism>
<dbReference type="PANTHER" id="PTHR43309">
    <property type="entry name" value="5-OXOPROLINASE SUBUNIT C"/>
    <property type="match status" value="1"/>
</dbReference>
<protein>
    <submittedName>
        <fullName evidence="5">5-oxoprolinase subunit C</fullName>
        <ecNumber evidence="5">3.5.2.9</ecNumber>
    </submittedName>
</protein>
<dbReference type="SUPFAM" id="SSF50891">
    <property type="entry name" value="Cyclophilin-like"/>
    <property type="match status" value="1"/>
</dbReference>
<accession>A0ABM8YF45</accession>
<proteinExistence type="predicted"/>
<dbReference type="RefSeq" id="WP_230576341.1">
    <property type="nucleotide sequence ID" value="NZ_CAKJTI010000026.1"/>
</dbReference>
<dbReference type="Gene3D" id="2.40.100.10">
    <property type="entry name" value="Cyclophilin-like"/>
    <property type="match status" value="1"/>
</dbReference>
<gene>
    <name evidence="5" type="primary">pxpC</name>
    <name evidence="5" type="ORF">BACCIP111899_03601</name>
</gene>
<keyword evidence="3" id="KW-0067">ATP-binding</keyword>
<name>A0ABM8YF45_9BACI</name>
<evidence type="ECO:0000313" key="5">
    <source>
        <dbReference type="EMBL" id="CAG9614374.1"/>
    </source>
</evidence>
<reference evidence="5 6" key="1">
    <citation type="submission" date="2021-10" db="EMBL/GenBank/DDBJ databases">
        <authorList>
            <person name="Criscuolo A."/>
        </authorList>
    </citation>
    <scope>NUCLEOTIDE SEQUENCE [LARGE SCALE GENOMIC DNA]</scope>
    <source>
        <strain evidence="6">CIP 111899</strain>
    </source>
</reference>
<dbReference type="InterPro" id="IPR052708">
    <property type="entry name" value="PxpC"/>
</dbReference>
<dbReference type="SMART" id="SM00797">
    <property type="entry name" value="AHS2"/>
    <property type="match status" value="1"/>
</dbReference>
<dbReference type="InterPro" id="IPR029000">
    <property type="entry name" value="Cyclophilin-like_dom_sf"/>
</dbReference>
<evidence type="ECO:0000259" key="4">
    <source>
        <dbReference type="SMART" id="SM00797"/>
    </source>
</evidence>
<dbReference type="InterPro" id="IPR003778">
    <property type="entry name" value="CT_A_B"/>
</dbReference>
<keyword evidence="2 5" id="KW-0378">Hydrolase</keyword>
<comment type="caution">
    <text evidence="5">The sequence shown here is derived from an EMBL/GenBank/DDBJ whole genome shotgun (WGS) entry which is preliminary data.</text>
</comment>
<evidence type="ECO:0000256" key="3">
    <source>
        <dbReference type="ARBA" id="ARBA00022840"/>
    </source>
</evidence>
<feature type="domain" description="Carboxyltransferase" evidence="4">
    <location>
        <begin position="24"/>
        <end position="317"/>
    </location>
</feature>
<dbReference type="Pfam" id="PF02626">
    <property type="entry name" value="CT_A_B"/>
    <property type="match status" value="1"/>
</dbReference>
<dbReference type="EMBL" id="CAKJTI010000026">
    <property type="protein sequence ID" value="CAG9614374.1"/>
    <property type="molecule type" value="Genomic_DNA"/>
</dbReference>
<sequence>MSIEVLQQGMLTTVQDLGRHTYQQYGVPVGGAMDIFALRIANMLVGNAEGEAGLEITIIGPKLLIKQTTLIAIGGANMEPLLNGKRVPLWRPVLAKEGSMLCFKKIQSGCRAYVAFAGGIHVPDVMKSKSTYMRANLGGLEGRALQKGDQFQIGSPSLWAKRVIQQLVNEKRDTTMWGVNSSCLPNYHHCPKIRVVEGLEFEKFTEESRHTFFTKQFKVSNYADRMGYRIDGEQVTVEGKLELLSDTVTHGTIQVPPEGQPIILMADRQTTGGYPRIANVISIDIPLLAQLKPGDYLSFSKISVIEAQQLYIKQEQTMYLLKMFIKLKGEKA</sequence>
<evidence type="ECO:0000256" key="1">
    <source>
        <dbReference type="ARBA" id="ARBA00022741"/>
    </source>
</evidence>
<keyword evidence="6" id="KW-1185">Reference proteome</keyword>
<evidence type="ECO:0000256" key="2">
    <source>
        <dbReference type="ARBA" id="ARBA00022801"/>
    </source>
</evidence>
<dbReference type="GO" id="GO:0017168">
    <property type="term" value="F:5-oxoprolinase (ATP-hydrolyzing) activity"/>
    <property type="evidence" value="ECO:0007669"/>
    <property type="project" value="UniProtKB-EC"/>
</dbReference>
<dbReference type="Proteomes" id="UP000789423">
    <property type="component" value="Unassembled WGS sequence"/>
</dbReference>